<dbReference type="Proteomes" id="UP001140217">
    <property type="component" value="Unassembled WGS sequence"/>
</dbReference>
<protein>
    <submittedName>
        <fullName evidence="1">Uncharacterized protein</fullName>
    </submittedName>
</protein>
<keyword evidence="2" id="KW-1185">Reference proteome</keyword>
<comment type="caution">
    <text evidence="1">The sequence shown here is derived from an EMBL/GenBank/DDBJ whole genome shotgun (WGS) entry which is preliminary data.</text>
</comment>
<evidence type="ECO:0000313" key="1">
    <source>
        <dbReference type="EMBL" id="KAJ2784977.1"/>
    </source>
</evidence>
<gene>
    <name evidence="1" type="ORF">H4R18_000791</name>
</gene>
<evidence type="ECO:0000313" key="2">
    <source>
        <dbReference type="Proteomes" id="UP001140217"/>
    </source>
</evidence>
<dbReference type="AlphaFoldDB" id="A0A9W8HNF6"/>
<name>A0A9W8HNF6_9FUNG</name>
<sequence length="76" mass="8851">MKPSQLENHYGHYPTIIQVETVKQKVMYGFSVRMLKETAYEFAKKILRANSHPIEGLVRVDSSHEIWGTIVHCFEC</sequence>
<organism evidence="1 2">
    <name type="scientific">Coemansia javaensis</name>
    <dbReference type="NCBI Taxonomy" id="2761396"/>
    <lineage>
        <taxon>Eukaryota</taxon>
        <taxon>Fungi</taxon>
        <taxon>Fungi incertae sedis</taxon>
        <taxon>Zoopagomycota</taxon>
        <taxon>Kickxellomycotina</taxon>
        <taxon>Kickxellomycetes</taxon>
        <taxon>Kickxellales</taxon>
        <taxon>Kickxellaceae</taxon>
        <taxon>Coemansia</taxon>
    </lineage>
</organism>
<dbReference type="EMBL" id="JANBUL010000017">
    <property type="protein sequence ID" value="KAJ2784977.1"/>
    <property type="molecule type" value="Genomic_DNA"/>
</dbReference>
<reference evidence="1" key="1">
    <citation type="submission" date="2022-07" db="EMBL/GenBank/DDBJ databases">
        <title>Phylogenomic reconstructions and comparative analyses of Kickxellomycotina fungi.</title>
        <authorList>
            <person name="Reynolds N.K."/>
            <person name="Stajich J.E."/>
            <person name="Barry K."/>
            <person name="Grigoriev I.V."/>
            <person name="Crous P."/>
            <person name="Smith M.E."/>
        </authorList>
    </citation>
    <scope>NUCLEOTIDE SEQUENCE</scope>
    <source>
        <strain evidence="1">NBRC 105414</strain>
    </source>
</reference>
<proteinExistence type="predicted"/>
<accession>A0A9W8HNF6</accession>